<gene>
    <name evidence="3" type="ORF">H8S56_12395</name>
</gene>
<protein>
    <submittedName>
        <fullName evidence="3">Helix-turn-helix transcriptional regulator</fullName>
    </submittedName>
</protein>
<dbReference type="InterPro" id="IPR001387">
    <property type="entry name" value="Cro/C1-type_HTH"/>
</dbReference>
<dbReference type="SMART" id="SM00530">
    <property type="entry name" value="HTH_XRE"/>
    <property type="match status" value="1"/>
</dbReference>
<proteinExistence type="predicted"/>
<reference evidence="3 4" key="1">
    <citation type="submission" date="2020-08" db="EMBL/GenBank/DDBJ databases">
        <title>Putative novel bacterial strains isolated from necrotic wheat leaf tissues caused by Xanthomonas translucens.</title>
        <authorList>
            <person name="Tambong J.T."/>
        </authorList>
    </citation>
    <scope>NUCLEOTIDE SEQUENCE [LARGE SCALE GENOMIC DNA]</scope>
    <source>
        <strain evidence="3 4">DOAB 1067</strain>
    </source>
</reference>
<feature type="domain" description="HTH cro/C1-type" evidence="2">
    <location>
        <begin position="2"/>
        <end position="54"/>
    </location>
</feature>
<dbReference type="Proteomes" id="UP000660131">
    <property type="component" value="Unassembled WGS sequence"/>
</dbReference>
<dbReference type="EMBL" id="JACONV010000007">
    <property type="protein sequence ID" value="MBC3955810.1"/>
    <property type="molecule type" value="Genomic_DNA"/>
</dbReference>
<name>A0ABR7BGU0_9PSED</name>
<dbReference type="CDD" id="cd00093">
    <property type="entry name" value="HTH_XRE"/>
    <property type="match status" value="1"/>
</dbReference>
<evidence type="ECO:0000313" key="3">
    <source>
        <dbReference type="EMBL" id="MBC3955810.1"/>
    </source>
</evidence>
<dbReference type="Pfam" id="PF01381">
    <property type="entry name" value="HTH_3"/>
    <property type="match status" value="1"/>
</dbReference>
<evidence type="ECO:0000259" key="2">
    <source>
        <dbReference type="PROSITE" id="PS50943"/>
    </source>
</evidence>
<dbReference type="InterPro" id="IPR049639">
    <property type="entry name" value="RstR"/>
</dbReference>
<accession>A0ABR7BGU0</accession>
<sequence length="113" mass="12405">MQLRKAADLTQQTLADTASVHANQIRRYEAGTAQPTLEALIRLAQALHVSLDDLVFAEGERGPSDDLRLRFEAVSHMPEAEKSVIKALLDRMIFKCQASKNMGTDNSSQPPSA</sequence>
<dbReference type="SUPFAM" id="SSF47413">
    <property type="entry name" value="lambda repressor-like DNA-binding domains"/>
    <property type="match status" value="1"/>
</dbReference>
<evidence type="ECO:0000256" key="1">
    <source>
        <dbReference type="ARBA" id="ARBA00023125"/>
    </source>
</evidence>
<keyword evidence="1" id="KW-0238">DNA-binding</keyword>
<dbReference type="Gene3D" id="1.10.260.40">
    <property type="entry name" value="lambda repressor-like DNA-binding domains"/>
    <property type="match status" value="1"/>
</dbReference>
<organism evidence="3 4">
    <name type="scientific">Pseudomonas triticifolii</name>
    <dbReference type="NCBI Taxonomy" id="2762592"/>
    <lineage>
        <taxon>Bacteria</taxon>
        <taxon>Pseudomonadati</taxon>
        <taxon>Pseudomonadota</taxon>
        <taxon>Gammaproteobacteria</taxon>
        <taxon>Pseudomonadales</taxon>
        <taxon>Pseudomonadaceae</taxon>
        <taxon>Pseudomonas</taxon>
    </lineage>
</organism>
<comment type="caution">
    <text evidence="3">The sequence shown here is derived from an EMBL/GenBank/DDBJ whole genome shotgun (WGS) entry which is preliminary data.</text>
</comment>
<dbReference type="RefSeq" id="WP_187518858.1">
    <property type="nucleotide sequence ID" value="NZ_JACONV010000007.1"/>
</dbReference>
<evidence type="ECO:0000313" key="4">
    <source>
        <dbReference type="Proteomes" id="UP000660131"/>
    </source>
</evidence>
<dbReference type="InterPro" id="IPR010982">
    <property type="entry name" value="Lambda_DNA-bd_dom_sf"/>
</dbReference>
<dbReference type="PANTHER" id="PTHR46558:SF4">
    <property type="entry name" value="DNA-BIDING PHAGE PROTEIN"/>
    <property type="match status" value="1"/>
</dbReference>
<dbReference type="PROSITE" id="PS50943">
    <property type="entry name" value="HTH_CROC1"/>
    <property type="match status" value="1"/>
</dbReference>
<keyword evidence="4" id="KW-1185">Reference proteome</keyword>
<dbReference type="NCBIfam" id="NF041951">
    <property type="entry name" value="phage_RstR"/>
    <property type="match status" value="1"/>
</dbReference>
<dbReference type="PANTHER" id="PTHR46558">
    <property type="entry name" value="TRACRIPTIONAL REGULATORY PROTEIN-RELATED-RELATED"/>
    <property type="match status" value="1"/>
</dbReference>